<gene>
    <name evidence="1" type="ORF">LTS18_005391</name>
</gene>
<protein>
    <submittedName>
        <fullName evidence="1">Uncharacterized protein</fullName>
    </submittedName>
</protein>
<accession>A0ACC3DXS7</accession>
<keyword evidence="2" id="KW-1185">Reference proteome</keyword>
<evidence type="ECO:0000313" key="2">
    <source>
        <dbReference type="Proteomes" id="UP001186974"/>
    </source>
</evidence>
<comment type="caution">
    <text evidence="1">The sequence shown here is derived from an EMBL/GenBank/DDBJ whole genome shotgun (WGS) entry which is preliminary data.</text>
</comment>
<proteinExistence type="predicted"/>
<dbReference type="EMBL" id="JAWDJW010000128">
    <property type="protein sequence ID" value="KAK3081560.1"/>
    <property type="molecule type" value="Genomic_DNA"/>
</dbReference>
<name>A0ACC3DXS7_9PEZI</name>
<organism evidence="1 2">
    <name type="scientific">Coniosporium uncinatum</name>
    <dbReference type="NCBI Taxonomy" id="93489"/>
    <lineage>
        <taxon>Eukaryota</taxon>
        <taxon>Fungi</taxon>
        <taxon>Dikarya</taxon>
        <taxon>Ascomycota</taxon>
        <taxon>Pezizomycotina</taxon>
        <taxon>Dothideomycetes</taxon>
        <taxon>Dothideomycetes incertae sedis</taxon>
        <taxon>Coniosporium</taxon>
    </lineage>
</organism>
<evidence type="ECO:0000313" key="1">
    <source>
        <dbReference type="EMBL" id="KAK3081560.1"/>
    </source>
</evidence>
<dbReference type="Proteomes" id="UP001186974">
    <property type="component" value="Unassembled WGS sequence"/>
</dbReference>
<sequence length="349" mass="39175">MTDPKSTTTSGSASDREPDQPSGLKVLVSAQYTVPTDQLNTSHRYLGNLLKAEDSSQSPNEVRLMKEDQELFNQALNAMYNGLGRKAYICANHTPPADPEAFCISVYGFDVVRTELWFGRSETFRDLKKRVSAIRGKCDVERPKRRGRVTPEILDDMSVWEHGVKGVEAVTVPVTTQDAEPSDQSAALHYFRWGGNVVVMAVPAMSEQDIVPADDQATRSRRPNSLYEFADKYNLPLLKDDILEYLIATNEELGDYLHTDPIWIKEAYERLDHQDLLCQLRSVVHFSTSLQSARDAAVVRKRVQSPVPEEEARNAKLEKDMGELEMAEMAGPPQKDAEVTTNAEDVLEE</sequence>
<reference evidence="1" key="1">
    <citation type="submission" date="2024-09" db="EMBL/GenBank/DDBJ databases">
        <title>Black Yeasts Isolated from many extreme environments.</title>
        <authorList>
            <person name="Coleine C."/>
            <person name="Stajich J.E."/>
            <person name="Selbmann L."/>
        </authorList>
    </citation>
    <scope>NUCLEOTIDE SEQUENCE</scope>
    <source>
        <strain evidence="1">CCFEE 5737</strain>
    </source>
</reference>